<feature type="compositionally biased region" description="Basic and acidic residues" evidence="1">
    <location>
        <begin position="264"/>
        <end position="277"/>
    </location>
</feature>
<feature type="compositionally biased region" description="Basic and acidic residues" evidence="1">
    <location>
        <begin position="697"/>
        <end position="707"/>
    </location>
</feature>
<dbReference type="OrthoDB" id="5226996at2759"/>
<feature type="compositionally biased region" description="Polar residues" evidence="1">
    <location>
        <begin position="17"/>
        <end position="30"/>
    </location>
</feature>
<feature type="region of interest" description="Disordered" evidence="1">
    <location>
        <begin position="617"/>
        <end position="759"/>
    </location>
</feature>
<protein>
    <submittedName>
        <fullName evidence="2">Uncharacterized protein</fullName>
    </submittedName>
</protein>
<evidence type="ECO:0000256" key="1">
    <source>
        <dbReference type="SAM" id="MobiDB-lite"/>
    </source>
</evidence>
<feature type="compositionally biased region" description="Polar residues" evidence="1">
    <location>
        <begin position="246"/>
        <end position="259"/>
    </location>
</feature>
<feature type="compositionally biased region" description="Polar residues" evidence="1">
    <location>
        <begin position="450"/>
        <end position="468"/>
    </location>
</feature>
<feature type="compositionally biased region" description="Polar residues" evidence="1">
    <location>
        <begin position="527"/>
        <end position="537"/>
    </location>
</feature>
<feature type="region of interest" description="Disordered" evidence="1">
    <location>
        <begin position="244"/>
        <end position="295"/>
    </location>
</feature>
<feature type="compositionally biased region" description="Basic residues" evidence="1">
    <location>
        <begin position="686"/>
        <end position="696"/>
    </location>
</feature>
<feature type="compositionally biased region" description="Low complexity" evidence="1">
    <location>
        <begin position="653"/>
        <end position="663"/>
    </location>
</feature>
<feature type="compositionally biased region" description="Basic and acidic residues" evidence="1">
    <location>
        <begin position="53"/>
        <end position="65"/>
    </location>
</feature>
<feature type="compositionally biased region" description="Polar residues" evidence="1">
    <location>
        <begin position="671"/>
        <end position="685"/>
    </location>
</feature>
<sequence>MEHEVGPNDAAHVVQHMSDNNHPSTTSSSYSRKRQHEAAAEDEDISQGYNSPHDTDAAPGHDSKRSRSSKWPRYKSPEVDDRLSKGQRSRRSTMSPRQKRGSSSAPRSSKFLEGSMRDRVSNKPPSPYLGEENAVDAAVQPASARMSVDTDTFYDAGIEANKPSGMYRFGKALASAFNPSAWKNINSLWKEKEKHTPDPGKALMEERQERAQKAYAELKKTGFKGTQGSSRLSMAVGDVPAVKYDNASSQDSRPISFNDSAIDVDDRRSSVDHKESHPSAQEEVMPAPNIPYVDRSITPMRSASGRRSSLNLRTPSFQTLKKATSHIQLPSVKRNSTASEIGDGSQQVKKQPSKKDLAKHQKLVKRVSNLESQLEAARHELEQSLASTPATKPVGRPARKAFQPGALPSLPSERLLNAHVNEQKVDEDNIGSNRVVTRSAARRITPNPNPTSQLEQELQDSASAVTPSSRKRKTRNSVDNNTAQKKKNSEAEYDSVGWQTAAAPVPPKHTSSVRKPVPSAIAPTPTRPLQRTSSANTGPGPELRRPSHLRTRPDIPAVPALPPTVSPSEVDKVALLGMRSTSNISIPFGGHPDDVLNLRKTYPLLSDEQVETLIGKFRPDGKVTDYTSTSHHGQPPSPALPPPSPVKSQQGFKPSISKSSLRSSKAELKGPNNSPADVAGSYSNRSKARTTKSAKKIKSDKSGKAKADEEDGDGEGGDVVADLSPSKNGGKELPPYPKGDGNELPEVRKESYDWDDDVF</sequence>
<accession>A0A8H3FSM7</accession>
<evidence type="ECO:0000313" key="2">
    <source>
        <dbReference type="EMBL" id="CAF9926586.1"/>
    </source>
</evidence>
<feature type="compositionally biased region" description="Pro residues" evidence="1">
    <location>
        <begin position="635"/>
        <end position="645"/>
    </location>
</feature>
<feature type="region of interest" description="Disordered" evidence="1">
    <location>
        <begin position="319"/>
        <end position="564"/>
    </location>
</feature>
<proteinExistence type="predicted"/>
<name>A0A8H3FSM7_9LECA</name>
<feature type="compositionally biased region" description="Basic and acidic residues" evidence="1">
    <location>
        <begin position="75"/>
        <end position="84"/>
    </location>
</feature>
<reference evidence="2" key="1">
    <citation type="submission" date="2021-03" db="EMBL/GenBank/DDBJ databases">
        <authorList>
            <person name="Tagirdzhanova G."/>
        </authorList>
    </citation>
    <scope>NUCLEOTIDE SEQUENCE</scope>
</reference>
<dbReference type="Proteomes" id="UP000664521">
    <property type="component" value="Unassembled WGS sequence"/>
</dbReference>
<gene>
    <name evidence="2" type="ORF">HETSPECPRED_006361</name>
</gene>
<organism evidence="2 3">
    <name type="scientific">Heterodermia speciosa</name>
    <dbReference type="NCBI Taxonomy" id="116794"/>
    <lineage>
        <taxon>Eukaryota</taxon>
        <taxon>Fungi</taxon>
        <taxon>Dikarya</taxon>
        <taxon>Ascomycota</taxon>
        <taxon>Pezizomycotina</taxon>
        <taxon>Lecanoromycetes</taxon>
        <taxon>OSLEUM clade</taxon>
        <taxon>Lecanoromycetidae</taxon>
        <taxon>Caliciales</taxon>
        <taxon>Physciaceae</taxon>
        <taxon>Heterodermia</taxon>
    </lineage>
</organism>
<keyword evidence="3" id="KW-1185">Reference proteome</keyword>
<comment type="caution">
    <text evidence="2">The sequence shown here is derived from an EMBL/GenBank/DDBJ whole genome shotgun (WGS) entry which is preliminary data.</text>
</comment>
<dbReference type="EMBL" id="CAJPDS010000042">
    <property type="protein sequence ID" value="CAF9926586.1"/>
    <property type="molecule type" value="Genomic_DNA"/>
</dbReference>
<dbReference type="AlphaFoldDB" id="A0A8H3FSM7"/>
<feature type="region of interest" description="Disordered" evidence="1">
    <location>
        <begin position="1"/>
        <end position="131"/>
    </location>
</feature>
<feature type="compositionally biased region" description="Polar residues" evidence="1">
    <location>
        <begin position="319"/>
        <end position="350"/>
    </location>
</feature>
<feature type="compositionally biased region" description="Polar residues" evidence="1">
    <location>
        <begin position="92"/>
        <end position="107"/>
    </location>
</feature>
<evidence type="ECO:0000313" key="3">
    <source>
        <dbReference type="Proteomes" id="UP000664521"/>
    </source>
</evidence>